<sequence>MSEPQNTQLTTRRPLEDFERLEKFQSLQAGQYWRAIAAIPQKGIALDSVLLLQSIKWVDNAAHTIVMRAHPTKFGTREEIQIPQPDGTVRSAYVNHGSYDFLLKDFLLQFEYEPDADKIRAEETARIHSTIQQLQSELIEAQSNPDILARVVEDQLRENAQAPSEPDTAGGALVLFDHSVRQEMSQLATGSIANALGSGITAEKVQAMKAVAEREYQVATIQSQWIQGKTAEITTVVRKLTPFFEEKAAASLAKTEDIRSYVAKLIEGIESLDLYVGKGVVVQTIRTGKPADPSQPLSFAQKKLMMDEELAVWAEVDEEFDFTKEELFFDALRIHDDLVSQIFPTERCVLVMATTRRDLDYGDRWTNQAKNDENRKVFLMVRDGENVHRVFSPVESHLGTGRLFPSRDDQDRIFRGVDGSQIKFEDVAYTAHLSSHARYALHYKRFLLLMCGLDHREKLFGEFYPGPESLHFVTLDFQEKFCRFIHDDDGEGLIETTPRQPVAAWIKEKNAYLCSGSRVLCLWHELMNPDTAPSACKARGDHFDRDFRPSNPIDLKIAARIADSLCVKVEVKGGYGSRARTFSCNVNLTSFDHRTWSSGNLAFLCLDTVEPEELHWYIHNREARSNHIQFIRFFKLALAHLEQERASEQDARNRMWQALSDGAIAHGEDARGIISQTVIAWRAANRGKPLPQFVDGKAPAAWKGLLDQMYALAGNGVRQAQEIEAFVRQSGYQPLRIALTGNSKFVVYAAPKDNELDNRLEPHAWVNRMIVEHSKGKLVEKSRRWVILRQVDAAETSLKEWSEIKEWMRTSVFESYELKQEILDEVVGHAGKIKDLLRGQDAASHRVLLEDWFELRSEMSEASNIVASPNLVIPVGAYFFPSIRSVNYIGARISNPYGWLYHNAPDDKIRDEMRRRFIRAFEDKEYATSHHDQLITTKSPWALAQLSAEHRHEGMKPLSGTYMRSIGSGSHPDPRLATAYANWISRDGRGSQVWLADGCVDENGTLQLDSLLGVSLPADYDPRDVLEVHASTADGKEVPFGRWLEIIPAGSDYTAINRNVAGASGYSFTTSHCASPAEARELVQSKAKAEGVEVKPAELIEGAPLPAEGCERWIILQRSEGNAQTIA</sequence>
<evidence type="ECO:0000313" key="2">
    <source>
        <dbReference type="Proteomes" id="UP001148185"/>
    </source>
</evidence>
<organism evidence="1 2">
    <name type="scientific">Pseudomonas shahriarae</name>
    <dbReference type="NCBI Taxonomy" id="2745512"/>
    <lineage>
        <taxon>Bacteria</taxon>
        <taxon>Pseudomonadati</taxon>
        <taxon>Pseudomonadota</taxon>
        <taxon>Gammaproteobacteria</taxon>
        <taxon>Pseudomonadales</taxon>
        <taxon>Pseudomonadaceae</taxon>
        <taxon>Pseudomonas</taxon>
    </lineage>
</organism>
<keyword evidence="2" id="KW-1185">Reference proteome</keyword>
<dbReference type="EMBL" id="JAMDHA010000054">
    <property type="protein sequence ID" value="MDD1011597.1"/>
    <property type="molecule type" value="Genomic_DNA"/>
</dbReference>
<gene>
    <name evidence="1" type="ORF">M5G27_29490</name>
</gene>
<dbReference type="Proteomes" id="UP001148185">
    <property type="component" value="Unassembled WGS sequence"/>
</dbReference>
<protein>
    <submittedName>
        <fullName evidence="1">Uncharacterized protein</fullName>
    </submittedName>
</protein>
<dbReference type="AlphaFoldDB" id="A0A9X4HFX6"/>
<proteinExistence type="predicted"/>
<evidence type="ECO:0000313" key="1">
    <source>
        <dbReference type="EMBL" id="MDD1011597.1"/>
    </source>
</evidence>
<comment type="caution">
    <text evidence="1">The sequence shown here is derived from an EMBL/GenBank/DDBJ whole genome shotgun (WGS) entry which is preliminary data.</text>
</comment>
<accession>A0A9X4HFX6</accession>
<reference evidence="1 2" key="1">
    <citation type="submission" date="2022-05" db="EMBL/GenBank/DDBJ databases">
        <title>Novel Pseudomonas spp. Isolated from a Rainbow Trout Aquaculture Facility.</title>
        <authorList>
            <person name="Testerman T."/>
            <person name="Graf J."/>
        </authorList>
    </citation>
    <scope>NUCLEOTIDE SEQUENCE [LARGE SCALE GENOMIC DNA]</scope>
    <source>
        <strain evidence="1 2">ID1042</strain>
    </source>
</reference>
<name>A0A9X4HFX6_9PSED</name>